<dbReference type="Pfam" id="PF13379">
    <property type="entry name" value="NMT1_2"/>
    <property type="match status" value="1"/>
</dbReference>
<dbReference type="PANTHER" id="PTHR30024:SF47">
    <property type="entry name" value="TAURINE-BINDING PERIPLASMIC PROTEIN"/>
    <property type="match status" value="1"/>
</dbReference>
<evidence type="ECO:0000256" key="4">
    <source>
        <dbReference type="SAM" id="SignalP"/>
    </source>
</evidence>
<dbReference type="SUPFAM" id="SSF53850">
    <property type="entry name" value="Periplasmic binding protein-like II"/>
    <property type="match status" value="1"/>
</dbReference>
<dbReference type="Gene3D" id="3.40.190.10">
    <property type="entry name" value="Periplasmic binding protein-like II"/>
    <property type="match status" value="2"/>
</dbReference>
<comment type="similarity">
    <text evidence="2">Belongs to the bacterial solute-binding protein SsuA/TauA family.</text>
</comment>
<name>A0ABR7L3U4_9PSEU</name>
<protein>
    <submittedName>
        <fullName evidence="5">ABC transporter substrate-binding protein</fullName>
    </submittedName>
</protein>
<comment type="subcellular location">
    <subcellularLocation>
        <location evidence="1">Periplasm</location>
    </subcellularLocation>
</comment>
<proteinExistence type="inferred from homology"/>
<dbReference type="PANTHER" id="PTHR30024">
    <property type="entry name" value="ALIPHATIC SULFONATES-BINDING PROTEIN-RELATED"/>
    <property type="match status" value="1"/>
</dbReference>
<dbReference type="PROSITE" id="PS51257">
    <property type="entry name" value="PROKAR_LIPOPROTEIN"/>
    <property type="match status" value="1"/>
</dbReference>
<sequence>MTTRRFSRARLPIAALAVALLASGCSLLGGEDGTDGAQQGPGGVEKAKIKVGVLPVVDVAPFYRAIEQGYFKEQGLDVEAQVMASGPASITGVINGDVDIAFASYPAPLLAQSKKLAEFKIVADALSAKPGHLVVVTLKDSTFKKPSDAPGKRIAITGRNSFTDLAPMSVLKNQGVDYNQVKWIEMPLPEMMGALQKGDVDAAVMVEPWVTNSMKKIGAIPVFDGASGPTAEIPMSGYVAIGGQGKFASTSPNTIAAFQRALAKAHAEATDRSKMEPMFVKYAKIDQQTAQLVTISTYSTSLEANRIQRVANLMEEFGVIKGHLDVKTMIPNGSTGK</sequence>
<evidence type="ECO:0000256" key="3">
    <source>
        <dbReference type="ARBA" id="ARBA00022729"/>
    </source>
</evidence>
<evidence type="ECO:0000256" key="2">
    <source>
        <dbReference type="ARBA" id="ARBA00010742"/>
    </source>
</evidence>
<dbReference type="RefSeq" id="WP_187219664.1">
    <property type="nucleotide sequence ID" value="NZ_JABVED010000003.1"/>
</dbReference>
<gene>
    <name evidence="5" type="ORF">GPZ80_08355</name>
</gene>
<feature type="signal peptide" evidence="4">
    <location>
        <begin position="1"/>
        <end position="28"/>
    </location>
</feature>
<keyword evidence="6" id="KW-1185">Reference proteome</keyword>
<organism evidence="5 6">
    <name type="scientific">Actinokineospora xionganensis</name>
    <dbReference type="NCBI Taxonomy" id="2684470"/>
    <lineage>
        <taxon>Bacteria</taxon>
        <taxon>Bacillati</taxon>
        <taxon>Actinomycetota</taxon>
        <taxon>Actinomycetes</taxon>
        <taxon>Pseudonocardiales</taxon>
        <taxon>Pseudonocardiaceae</taxon>
        <taxon>Actinokineospora</taxon>
    </lineage>
</organism>
<feature type="chain" id="PRO_5046855336" evidence="4">
    <location>
        <begin position="29"/>
        <end position="337"/>
    </location>
</feature>
<reference evidence="5 6" key="1">
    <citation type="submission" date="2020-06" db="EMBL/GenBank/DDBJ databases">
        <title>Actinokineospora xiongansis sp. nov., isolated from soil of Baiyangdian.</title>
        <authorList>
            <person name="Zhang X."/>
        </authorList>
    </citation>
    <scope>NUCLEOTIDE SEQUENCE [LARGE SCALE GENOMIC DNA]</scope>
    <source>
        <strain evidence="5 6">HBU206404</strain>
    </source>
</reference>
<accession>A0ABR7L3U4</accession>
<keyword evidence="3 4" id="KW-0732">Signal</keyword>
<comment type="caution">
    <text evidence="5">The sequence shown here is derived from an EMBL/GenBank/DDBJ whole genome shotgun (WGS) entry which is preliminary data.</text>
</comment>
<dbReference type="EMBL" id="JABVED010000003">
    <property type="protein sequence ID" value="MBC6447183.1"/>
    <property type="molecule type" value="Genomic_DNA"/>
</dbReference>
<evidence type="ECO:0000256" key="1">
    <source>
        <dbReference type="ARBA" id="ARBA00004418"/>
    </source>
</evidence>
<evidence type="ECO:0000313" key="5">
    <source>
        <dbReference type="EMBL" id="MBC6447183.1"/>
    </source>
</evidence>
<evidence type="ECO:0000313" key="6">
    <source>
        <dbReference type="Proteomes" id="UP000734823"/>
    </source>
</evidence>
<dbReference type="Proteomes" id="UP000734823">
    <property type="component" value="Unassembled WGS sequence"/>
</dbReference>